<evidence type="ECO:0000256" key="5">
    <source>
        <dbReference type="ARBA" id="ARBA00023136"/>
    </source>
</evidence>
<feature type="transmembrane region" description="Helical" evidence="6">
    <location>
        <begin position="187"/>
        <end position="209"/>
    </location>
</feature>
<evidence type="ECO:0000256" key="1">
    <source>
        <dbReference type="ARBA" id="ARBA00004141"/>
    </source>
</evidence>
<dbReference type="RefSeq" id="WP_127070621.1">
    <property type="nucleotide sequence ID" value="NZ_BMKB01000001.1"/>
</dbReference>
<dbReference type="Pfam" id="PF00892">
    <property type="entry name" value="EamA"/>
    <property type="match status" value="2"/>
</dbReference>
<feature type="transmembrane region" description="Helical" evidence="6">
    <location>
        <begin position="269"/>
        <end position="289"/>
    </location>
</feature>
<dbReference type="OrthoDB" id="7818056at2"/>
<dbReference type="PANTHER" id="PTHR22911:SF6">
    <property type="entry name" value="SOLUTE CARRIER FAMILY 35 MEMBER G1"/>
    <property type="match status" value="1"/>
</dbReference>
<keyword evidence="9" id="KW-1185">Reference proteome</keyword>
<dbReference type="AlphaFoldDB" id="A0A916R604"/>
<gene>
    <name evidence="8" type="ORF">GCM10011499_02420</name>
</gene>
<organism evidence="8 9">
    <name type="scientific">Pelagibacterium lentulum</name>
    <dbReference type="NCBI Taxonomy" id="2029865"/>
    <lineage>
        <taxon>Bacteria</taxon>
        <taxon>Pseudomonadati</taxon>
        <taxon>Pseudomonadota</taxon>
        <taxon>Alphaproteobacteria</taxon>
        <taxon>Hyphomicrobiales</taxon>
        <taxon>Devosiaceae</taxon>
        <taxon>Pelagibacterium</taxon>
    </lineage>
</organism>
<dbReference type="SUPFAM" id="SSF103481">
    <property type="entry name" value="Multidrug resistance efflux transporter EmrE"/>
    <property type="match status" value="2"/>
</dbReference>
<sequence length="302" mass="31869">MSETRTASKALTLAILGIAGLCLMDVLAKTLGANFPIAQVVFFRFAGAALWLALFIALTRRAWPQWRFLTRHGLRAVLGCLTAFLFFYAVTNLPLAIATALGMTAPVYMALLGVLWLKEPWSRSLLMAIGMGLAGSLVIIVGGEDAVSATGEATPLAWIAAVLAPFTYASALVLLKRHATDEGAVATTFAQAMLSGLIALPFALPVFVMPGPDDWFAFVGIGALGAICYILLLTALRMIPASLFSLVDYTGLLWAAFFGFVLFAEVPGASLWLGGGLVIAACAIGVNGARPKPPRRGVKLKP</sequence>
<feature type="domain" description="EamA" evidence="7">
    <location>
        <begin position="10"/>
        <end position="140"/>
    </location>
</feature>
<accession>A0A916R604</accession>
<dbReference type="PANTHER" id="PTHR22911">
    <property type="entry name" value="ACYL-MALONYL CONDENSING ENZYME-RELATED"/>
    <property type="match status" value="1"/>
</dbReference>
<keyword evidence="4 6" id="KW-1133">Transmembrane helix</keyword>
<dbReference type="Proteomes" id="UP000596977">
    <property type="component" value="Unassembled WGS sequence"/>
</dbReference>
<feature type="transmembrane region" description="Helical" evidence="6">
    <location>
        <begin position="155"/>
        <end position="175"/>
    </location>
</feature>
<dbReference type="EMBL" id="BMKB01000001">
    <property type="protein sequence ID" value="GGA36619.1"/>
    <property type="molecule type" value="Genomic_DNA"/>
</dbReference>
<feature type="transmembrane region" description="Helical" evidence="6">
    <location>
        <begin position="243"/>
        <end position="263"/>
    </location>
</feature>
<feature type="transmembrane region" description="Helical" evidence="6">
    <location>
        <begin position="96"/>
        <end position="117"/>
    </location>
</feature>
<protein>
    <submittedName>
        <fullName evidence="8">Membrane protein</fullName>
    </submittedName>
</protein>
<evidence type="ECO:0000256" key="4">
    <source>
        <dbReference type="ARBA" id="ARBA00022989"/>
    </source>
</evidence>
<dbReference type="InterPro" id="IPR000620">
    <property type="entry name" value="EamA_dom"/>
</dbReference>
<comment type="similarity">
    <text evidence="2">Belongs to the drug/metabolite transporter (DMT) superfamily. 10 TMS drug/metabolite exporter (DME) (TC 2.A.7.3) family.</text>
</comment>
<comment type="caution">
    <text evidence="8">The sequence shown here is derived from an EMBL/GenBank/DDBJ whole genome shotgun (WGS) entry which is preliminary data.</text>
</comment>
<feature type="transmembrane region" description="Helical" evidence="6">
    <location>
        <begin position="124"/>
        <end position="143"/>
    </location>
</feature>
<feature type="transmembrane region" description="Helical" evidence="6">
    <location>
        <begin position="72"/>
        <end position="90"/>
    </location>
</feature>
<evidence type="ECO:0000259" key="7">
    <source>
        <dbReference type="Pfam" id="PF00892"/>
    </source>
</evidence>
<feature type="transmembrane region" description="Helical" evidence="6">
    <location>
        <begin position="215"/>
        <end position="236"/>
    </location>
</feature>
<reference evidence="8 9" key="1">
    <citation type="journal article" date="2014" name="Int. J. Syst. Evol. Microbiol.">
        <title>Complete genome sequence of Corynebacterium casei LMG S-19264T (=DSM 44701T), isolated from a smear-ripened cheese.</title>
        <authorList>
            <consortium name="US DOE Joint Genome Institute (JGI-PGF)"/>
            <person name="Walter F."/>
            <person name="Albersmeier A."/>
            <person name="Kalinowski J."/>
            <person name="Ruckert C."/>
        </authorList>
    </citation>
    <scope>NUCLEOTIDE SEQUENCE [LARGE SCALE GENOMIC DNA]</scope>
    <source>
        <strain evidence="8 9">CGMCC 1.15896</strain>
    </source>
</reference>
<dbReference type="InterPro" id="IPR037185">
    <property type="entry name" value="EmrE-like"/>
</dbReference>
<feature type="transmembrane region" description="Helical" evidence="6">
    <location>
        <begin position="38"/>
        <end position="60"/>
    </location>
</feature>
<feature type="domain" description="EamA" evidence="7">
    <location>
        <begin position="159"/>
        <end position="284"/>
    </location>
</feature>
<keyword evidence="3 6" id="KW-0812">Transmembrane</keyword>
<comment type="subcellular location">
    <subcellularLocation>
        <location evidence="1">Membrane</location>
        <topology evidence="1">Multi-pass membrane protein</topology>
    </subcellularLocation>
</comment>
<keyword evidence="5 6" id="KW-0472">Membrane</keyword>
<evidence type="ECO:0000256" key="2">
    <source>
        <dbReference type="ARBA" id="ARBA00009853"/>
    </source>
</evidence>
<name>A0A916R604_9HYPH</name>
<proteinExistence type="inferred from homology"/>
<evidence type="ECO:0000313" key="8">
    <source>
        <dbReference type="EMBL" id="GGA36619.1"/>
    </source>
</evidence>
<evidence type="ECO:0000256" key="6">
    <source>
        <dbReference type="SAM" id="Phobius"/>
    </source>
</evidence>
<evidence type="ECO:0000313" key="9">
    <source>
        <dbReference type="Proteomes" id="UP000596977"/>
    </source>
</evidence>
<dbReference type="GO" id="GO:0016020">
    <property type="term" value="C:membrane"/>
    <property type="evidence" value="ECO:0007669"/>
    <property type="project" value="UniProtKB-SubCell"/>
</dbReference>
<evidence type="ECO:0000256" key="3">
    <source>
        <dbReference type="ARBA" id="ARBA00022692"/>
    </source>
</evidence>